<feature type="compositionally biased region" description="Basic and acidic residues" evidence="1">
    <location>
        <begin position="263"/>
        <end position="277"/>
    </location>
</feature>
<gene>
    <name evidence="2" type="ORF">CVIRNUC_010168</name>
</gene>
<dbReference type="PANTHER" id="PTHR11567">
    <property type="entry name" value="ACID PHOSPHATASE-RELATED"/>
    <property type="match status" value="1"/>
</dbReference>
<dbReference type="GO" id="GO:0016791">
    <property type="term" value="F:phosphatase activity"/>
    <property type="evidence" value="ECO:0007669"/>
    <property type="project" value="TreeGrafter"/>
</dbReference>
<feature type="region of interest" description="Disordered" evidence="1">
    <location>
        <begin position="158"/>
        <end position="281"/>
    </location>
</feature>
<sequence>MTAHQRHKFMMSQYVNFYGGKMPPPPKEETLHTDFDVLRDTYRFIREEAEDAEAEDRWAVRLAKRYYAKLYREYAIVDLSRYKEDKLGLRWRTEAEVVSGKGQFSCGARGCSEARGLATFEVPFGYTEAGQRKEALVKVRVCPEHALQLNYRKNKEVLKAQRRAQERAQRKQQRDGEAEQSGSDSAEKQTAGGPSEEPMHSKRRKHRDGDASADAPRGHEIKGKRRTEDTRGSAGGTAGRISHDSSRSKHSRQHPTGVVSEQRISREGRVHQAAEGRKKLKVSTGTNLDAEVDTFLCEMFP</sequence>
<evidence type="ECO:0008006" key="4">
    <source>
        <dbReference type="Google" id="ProtNLM"/>
    </source>
</evidence>
<dbReference type="Pfam" id="PF09725">
    <property type="entry name" value="Fra10Ac1"/>
    <property type="match status" value="1"/>
</dbReference>
<evidence type="ECO:0000313" key="2">
    <source>
        <dbReference type="EMBL" id="CAK0786954.1"/>
    </source>
</evidence>
<accession>A0AAV1IIL9</accession>
<dbReference type="PANTHER" id="PTHR11567:SF25">
    <property type="entry name" value="PROTEIN FRA10AC1"/>
    <property type="match status" value="1"/>
</dbReference>
<organism evidence="2 3">
    <name type="scientific">Coccomyxa viridis</name>
    <dbReference type="NCBI Taxonomy" id="1274662"/>
    <lineage>
        <taxon>Eukaryota</taxon>
        <taxon>Viridiplantae</taxon>
        <taxon>Chlorophyta</taxon>
        <taxon>core chlorophytes</taxon>
        <taxon>Trebouxiophyceae</taxon>
        <taxon>Trebouxiophyceae incertae sedis</taxon>
        <taxon>Coccomyxaceae</taxon>
        <taxon>Coccomyxa</taxon>
    </lineage>
</organism>
<dbReference type="InterPro" id="IPR050645">
    <property type="entry name" value="Histidine_acid_phosphatase"/>
</dbReference>
<protein>
    <recommendedName>
        <fullName evidence="4">Protein FRA10AC1</fullName>
    </recommendedName>
</protein>
<dbReference type="EMBL" id="CAUYUE010000016">
    <property type="protein sequence ID" value="CAK0786954.1"/>
    <property type="molecule type" value="Genomic_DNA"/>
</dbReference>
<dbReference type="Proteomes" id="UP001314263">
    <property type="component" value="Unassembled WGS sequence"/>
</dbReference>
<dbReference type="InterPro" id="IPR019129">
    <property type="entry name" value="Folate-sensitive_fs_Fra10Ac1"/>
</dbReference>
<evidence type="ECO:0000256" key="1">
    <source>
        <dbReference type="SAM" id="MobiDB-lite"/>
    </source>
</evidence>
<evidence type="ECO:0000313" key="3">
    <source>
        <dbReference type="Proteomes" id="UP001314263"/>
    </source>
</evidence>
<reference evidence="2 3" key="1">
    <citation type="submission" date="2023-10" db="EMBL/GenBank/DDBJ databases">
        <authorList>
            <person name="Maclean D."/>
            <person name="Macfadyen A."/>
        </authorList>
    </citation>
    <scope>NUCLEOTIDE SEQUENCE [LARGE SCALE GENOMIC DNA]</scope>
</reference>
<feature type="compositionally biased region" description="Basic and acidic residues" evidence="1">
    <location>
        <begin position="158"/>
        <end position="177"/>
    </location>
</feature>
<keyword evidence="3" id="KW-1185">Reference proteome</keyword>
<feature type="compositionally biased region" description="Basic and acidic residues" evidence="1">
    <location>
        <begin position="216"/>
        <end position="231"/>
    </location>
</feature>
<name>A0AAV1IIL9_9CHLO</name>
<dbReference type="AlphaFoldDB" id="A0AAV1IIL9"/>
<proteinExistence type="predicted"/>
<comment type="caution">
    <text evidence="2">The sequence shown here is derived from an EMBL/GenBank/DDBJ whole genome shotgun (WGS) entry which is preliminary data.</text>
</comment>